<feature type="domain" description="Protein kinase" evidence="6">
    <location>
        <begin position="66"/>
        <end position="346"/>
    </location>
</feature>
<protein>
    <submittedName>
        <fullName evidence="7">Rhoptry protein ROP18</fullName>
    </submittedName>
</protein>
<dbReference type="InterPro" id="IPR000719">
    <property type="entry name" value="Prot_kinase_dom"/>
</dbReference>
<dbReference type="SUPFAM" id="SSF56112">
    <property type="entry name" value="Protein kinase-like (PK-like)"/>
    <property type="match status" value="1"/>
</dbReference>
<dbReference type="InterPro" id="IPR008271">
    <property type="entry name" value="Ser/Thr_kinase_AS"/>
</dbReference>
<proteinExistence type="inferred from homology"/>
<dbReference type="EMBL" id="NWUJ01000001">
    <property type="protein sequence ID" value="PFH38003.1"/>
    <property type="molecule type" value="Genomic_DNA"/>
</dbReference>
<keyword evidence="2 3" id="KW-0067">ATP-binding</keyword>
<dbReference type="GO" id="GO:0004674">
    <property type="term" value="F:protein serine/threonine kinase activity"/>
    <property type="evidence" value="ECO:0007669"/>
    <property type="project" value="UniProtKB-KW"/>
</dbReference>
<dbReference type="AlphaFoldDB" id="A0A2A9MPK4"/>
<dbReference type="InterPro" id="IPR027916">
    <property type="entry name" value="Kinase-like_dom_ROP"/>
</dbReference>
<sequence length="397" mass="44975">MLDFRRQELGDVFVAHLIQELSRVTTISPEETQGSPWEEEAVSGSFWPNNEAVKVVSEFTGLHRTLKRGRLLGRGGFGVVYLARDVERQEEVVLKIAIDYEKPTKQRLLELRREAFFYRALKNVKSSSDARRRLRLMVPSDVVSVVRRPSALEYDDSNIWIPNLFMVMPKAETDLARVFTKLLVRFPQLWTSDVAQMARLHVTWAIIKVVANMHRRGMVHADVKLSNFVVMRDGRVLLGDFGTCQPVSYFGELPCTEGYIPPERPRLAQPIVYSFAIDAWQLGIAIYRLWCSVRPSQNEDIRGEVRFEQCTTGPPLQVQTLVRRFLDMSPESRLLPLQAVRSDEFRQIREDVKRALAAGGQLLLDRSKAHSANEEGAPEGEPTDSVGHASIASSDGG</sequence>
<name>A0A2A9MPK4_BESBE</name>
<dbReference type="PANTHER" id="PTHR44167:SF24">
    <property type="entry name" value="SERINE_THREONINE-PROTEIN KINASE CHK2"/>
    <property type="match status" value="1"/>
</dbReference>
<evidence type="ECO:0000313" key="8">
    <source>
        <dbReference type="Proteomes" id="UP000224006"/>
    </source>
</evidence>
<reference evidence="7 8" key="1">
    <citation type="submission" date="2017-09" db="EMBL/GenBank/DDBJ databases">
        <title>Genome sequencing of Besnoitia besnoiti strain Bb-Ger1.</title>
        <authorList>
            <person name="Schares G."/>
            <person name="Venepally P."/>
            <person name="Lorenzi H.A."/>
        </authorList>
    </citation>
    <scope>NUCLEOTIDE SEQUENCE [LARGE SCALE GENOMIC DNA]</scope>
    <source>
        <strain evidence="7 8">Bb-Ger1</strain>
    </source>
</reference>
<evidence type="ECO:0000256" key="5">
    <source>
        <dbReference type="SAM" id="MobiDB-lite"/>
    </source>
</evidence>
<comment type="similarity">
    <text evidence="4">Belongs to the protein kinase superfamily.</text>
</comment>
<dbReference type="PANTHER" id="PTHR44167">
    <property type="entry name" value="OVARIAN-SPECIFIC SERINE/THREONINE-PROTEIN KINASE LOK-RELATED"/>
    <property type="match status" value="1"/>
</dbReference>
<dbReference type="Pfam" id="PF14531">
    <property type="entry name" value="Kinase-like"/>
    <property type="match status" value="1"/>
</dbReference>
<keyword evidence="1 3" id="KW-0547">Nucleotide-binding</keyword>
<dbReference type="Gene3D" id="3.30.200.20">
    <property type="entry name" value="Phosphorylase Kinase, domain 1"/>
    <property type="match status" value="1"/>
</dbReference>
<dbReference type="STRING" id="94643.A0A2A9MPK4"/>
<dbReference type="PROSITE" id="PS00107">
    <property type="entry name" value="PROTEIN_KINASE_ATP"/>
    <property type="match status" value="1"/>
</dbReference>
<dbReference type="Proteomes" id="UP000224006">
    <property type="component" value="Chromosome I"/>
</dbReference>
<organism evidence="7 8">
    <name type="scientific">Besnoitia besnoiti</name>
    <name type="common">Apicomplexan protozoan</name>
    <dbReference type="NCBI Taxonomy" id="94643"/>
    <lineage>
        <taxon>Eukaryota</taxon>
        <taxon>Sar</taxon>
        <taxon>Alveolata</taxon>
        <taxon>Apicomplexa</taxon>
        <taxon>Conoidasida</taxon>
        <taxon>Coccidia</taxon>
        <taxon>Eucoccidiorida</taxon>
        <taxon>Eimeriorina</taxon>
        <taxon>Sarcocystidae</taxon>
        <taxon>Besnoitia</taxon>
    </lineage>
</organism>
<evidence type="ECO:0000256" key="4">
    <source>
        <dbReference type="RuleBase" id="RU000304"/>
    </source>
</evidence>
<dbReference type="SMART" id="SM00220">
    <property type="entry name" value="S_TKc"/>
    <property type="match status" value="1"/>
</dbReference>
<keyword evidence="8" id="KW-1185">Reference proteome</keyword>
<dbReference type="OrthoDB" id="408964at2759"/>
<evidence type="ECO:0000256" key="3">
    <source>
        <dbReference type="PROSITE-ProRule" id="PRU10141"/>
    </source>
</evidence>
<evidence type="ECO:0000256" key="1">
    <source>
        <dbReference type="ARBA" id="ARBA00022741"/>
    </source>
</evidence>
<dbReference type="GO" id="GO:0005524">
    <property type="term" value="F:ATP binding"/>
    <property type="evidence" value="ECO:0007669"/>
    <property type="project" value="UniProtKB-UniRule"/>
</dbReference>
<gene>
    <name evidence="7" type="ORF">BESB_003440</name>
</gene>
<accession>A0A2A9MPK4</accession>
<comment type="caution">
    <text evidence="7">The sequence shown here is derived from an EMBL/GenBank/DDBJ whole genome shotgun (WGS) entry which is preliminary data.</text>
</comment>
<dbReference type="InterPro" id="IPR011009">
    <property type="entry name" value="Kinase-like_dom_sf"/>
</dbReference>
<dbReference type="VEuPathDB" id="ToxoDB:BESB_003440"/>
<dbReference type="Gene3D" id="1.10.510.10">
    <property type="entry name" value="Transferase(Phosphotransferase) domain 1"/>
    <property type="match status" value="1"/>
</dbReference>
<evidence type="ECO:0000313" key="7">
    <source>
        <dbReference type="EMBL" id="PFH38003.1"/>
    </source>
</evidence>
<feature type="binding site" evidence="3">
    <location>
        <position position="95"/>
    </location>
    <ligand>
        <name>ATP</name>
        <dbReference type="ChEBI" id="CHEBI:30616"/>
    </ligand>
</feature>
<dbReference type="GeneID" id="40305407"/>
<evidence type="ECO:0000256" key="2">
    <source>
        <dbReference type="ARBA" id="ARBA00022840"/>
    </source>
</evidence>
<dbReference type="PROSITE" id="PS00108">
    <property type="entry name" value="PROTEIN_KINASE_ST"/>
    <property type="match status" value="1"/>
</dbReference>
<dbReference type="GO" id="GO:0044773">
    <property type="term" value="P:mitotic DNA damage checkpoint signaling"/>
    <property type="evidence" value="ECO:0007669"/>
    <property type="project" value="TreeGrafter"/>
</dbReference>
<dbReference type="InterPro" id="IPR017441">
    <property type="entry name" value="Protein_kinase_ATP_BS"/>
</dbReference>
<keyword evidence="4" id="KW-0808">Transferase</keyword>
<dbReference type="PROSITE" id="PS50011">
    <property type="entry name" value="PROTEIN_KINASE_DOM"/>
    <property type="match status" value="1"/>
</dbReference>
<feature type="region of interest" description="Disordered" evidence="5">
    <location>
        <begin position="367"/>
        <end position="397"/>
    </location>
</feature>
<evidence type="ECO:0000259" key="6">
    <source>
        <dbReference type="PROSITE" id="PS50011"/>
    </source>
</evidence>
<dbReference type="KEGG" id="bbes:BESB_003440"/>
<keyword evidence="4" id="KW-0418">Kinase</keyword>
<dbReference type="GO" id="GO:0005634">
    <property type="term" value="C:nucleus"/>
    <property type="evidence" value="ECO:0007669"/>
    <property type="project" value="TreeGrafter"/>
</dbReference>
<keyword evidence="4" id="KW-0723">Serine/threonine-protein kinase</keyword>
<dbReference type="RefSeq" id="XP_029222012.1">
    <property type="nucleotide sequence ID" value="XM_029359099.1"/>
</dbReference>